<gene>
    <name evidence="1" type="ORF">CCY01nite_15530</name>
</gene>
<dbReference type="RefSeq" id="WP_146859432.1">
    <property type="nucleotide sequence ID" value="NZ_BKAU01000001.1"/>
</dbReference>
<sequence>MQTISKSSLQEEQLRNIIARFIQQLYEVGGYAIRHVTLTLHGDPAFFSDSRSVNAISVRKIQGVTTLSYQDMDVEAPISSTITLVATDNQKQPA</sequence>
<reference evidence="1 2" key="1">
    <citation type="submission" date="2019-07" db="EMBL/GenBank/DDBJ databases">
        <title>Whole genome shotgun sequence of Chitinophaga cymbidii NBRC 109752.</title>
        <authorList>
            <person name="Hosoyama A."/>
            <person name="Uohara A."/>
            <person name="Ohji S."/>
            <person name="Ichikawa N."/>
        </authorList>
    </citation>
    <scope>NUCLEOTIDE SEQUENCE [LARGE SCALE GENOMIC DNA]</scope>
    <source>
        <strain evidence="1 2">NBRC 109752</strain>
    </source>
</reference>
<dbReference type="AlphaFoldDB" id="A0A512RHV6"/>
<dbReference type="OrthoDB" id="678170at2"/>
<accession>A0A512RHV6</accession>
<evidence type="ECO:0000313" key="2">
    <source>
        <dbReference type="Proteomes" id="UP000321436"/>
    </source>
</evidence>
<protein>
    <submittedName>
        <fullName evidence="1">Uncharacterized protein</fullName>
    </submittedName>
</protein>
<name>A0A512RHV6_9BACT</name>
<organism evidence="1 2">
    <name type="scientific">Chitinophaga cymbidii</name>
    <dbReference type="NCBI Taxonomy" id="1096750"/>
    <lineage>
        <taxon>Bacteria</taxon>
        <taxon>Pseudomonadati</taxon>
        <taxon>Bacteroidota</taxon>
        <taxon>Chitinophagia</taxon>
        <taxon>Chitinophagales</taxon>
        <taxon>Chitinophagaceae</taxon>
        <taxon>Chitinophaga</taxon>
    </lineage>
</organism>
<dbReference type="Proteomes" id="UP000321436">
    <property type="component" value="Unassembled WGS sequence"/>
</dbReference>
<evidence type="ECO:0000313" key="1">
    <source>
        <dbReference type="EMBL" id="GEP95293.1"/>
    </source>
</evidence>
<keyword evidence="2" id="KW-1185">Reference proteome</keyword>
<dbReference type="EMBL" id="BKAU01000001">
    <property type="protein sequence ID" value="GEP95293.1"/>
    <property type="molecule type" value="Genomic_DNA"/>
</dbReference>
<proteinExistence type="predicted"/>
<comment type="caution">
    <text evidence="1">The sequence shown here is derived from an EMBL/GenBank/DDBJ whole genome shotgun (WGS) entry which is preliminary data.</text>
</comment>